<dbReference type="OrthoDB" id="9996127at2759"/>
<dbReference type="Gene3D" id="3.30.465.10">
    <property type="match status" value="1"/>
</dbReference>
<dbReference type="Pfam" id="PF01565">
    <property type="entry name" value="FAD_binding_4"/>
    <property type="match status" value="1"/>
</dbReference>
<dbReference type="Proteomes" id="UP000005206">
    <property type="component" value="Chromosome 11"/>
</dbReference>
<keyword evidence="5" id="KW-0560">Oxidoreductase</keyword>
<keyword evidence="6" id="KW-0732">Signal</keyword>
<dbReference type="InterPro" id="IPR006094">
    <property type="entry name" value="Oxid_FAD_bind_N"/>
</dbReference>
<dbReference type="EMBL" id="GG698922">
    <property type="protein sequence ID" value="EEU37530.1"/>
    <property type="molecule type" value="Genomic_DNA"/>
</dbReference>
<dbReference type="eggNOG" id="ENOG502SJ3M">
    <property type="taxonomic scope" value="Eukaryota"/>
</dbReference>
<evidence type="ECO:0000256" key="4">
    <source>
        <dbReference type="ARBA" id="ARBA00022827"/>
    </source>
</evidence>
<dbReference type="InterPro" id="IPR036318">
    <property type="entry name" value="FAD-bd_PCMH-like_sf"/>
</dbReference>
<feature type="chain" id="PRO_5002988787" description="FAD-binding PCMH-type domain-containing protein" evidence="6">
    <location>
        <begin position="22"/>
        <end position="480"/>
    </location>
</feature>
<dbReference type="InterPro" id="IPR016166">
    <property type="entry name" value="FAD-bd_PCMH"/>
</dbReference>
<dbReference type="HOGENOM" id="CLU_018354_0_1_1"/>
<sequence length="480" mass="52484">MRPYSLIRYALAATFLSFASAASTASTCFSANKIAAQLGPMLSADAEIYIPNQADFLDASLRWSKFAAPSYAAYVKVASEEDIQAIVRYANKKDIPFLAVSGGHGWTSQLQRMQHGIGISTQKLNTMKLSKDGKTVSLGGGVKSGQVERFLSAQGKRSVTGVCECTGLMGVALGGGHGTLQGHYGLLADQIVAARVVLANGKVVTVSKKKNSDLFWALRGAGHNFGIVTEVTYKVYDAPAEDNWLVKTFIYLPDQIGAFYEIANKAIANGYGPVLLFLMVYDGSEKEMAPHAKPYLDLKPVFNSTQEISYGEISAVFAFDDSSVACQKGIRTQGYSLNLQKYHVPTQRAVYDEFSKFIIKNPDFKRSYVIFEGYPLQGVRAIDASTTAVADRERNIIALFSLLYSSPKNDKIATKIGTKVRGLLHKGTSESDMSVYIGYARGTETAQQVYGSDGVRLGKLRGLKQKYDPHGRFRFYARIE</sequence>
<dbReference type="GO" id="GO:0071949">
    <property type="term" value="F:FAD binding"/>
    <property type="evidence" value="ECO:0007669"/>
    <property type="project" value="InterPro"/>
</dbReference>
<dbReference type="GO" id="GO:0016491">
    <property type="term" value="F:oxidoreductase activity"/>
    <property type="evidence" value="ECO:0007669"/>
    <property type="project" value="UniProtKB-KW"/>
</dbReference>
<name>C7ZF17_FUSV7</name>
<keyword evidence="3" id="KW-0285">Flavoprotein</keyword>
<evidence type="ECO:0000256" key="6">
    <source>
        <dbReference type="SAM" id="SignalP"/>
    </source>
</evidence>
<dbReference type="AlphaFoldDB" id="C7ZF17"/>
<comment type="similarity">
    <text evidence="2">Belongs to the oxygen-dependent FAD-linked oxidoreductase family.</text>
</comment>
<comment type="cofactor">
    <cofactor evidence="1">
        <name>FAD</name>
        <dbReference type="ChEBI" id="CHEBI:57692"/>
    </cofactor>
</comment>
<dbReference type="PANTHER" id="PTHR42973:SF9">
    <property type="entry name" value="FAD-BINDING PCMH-TYPE DOMAIN-CONTAINING PROTEIN-RELATED"/>
    <property type="match status" value="1"/>
</dbReference>
<protein>
    <recommendedName>
        <fullName evidence="7">FAD-binding PCMH-type domain-containing protein</fullName>
    </recommendedName>
</protein>
<dbReference type="InParanoid" id="C7ZF17"/>
<dbReference type="InterPro" id="IPR050416">
    <property type="entry name" value="FAD-linked_Oxidoreductase"/>
</dbReference>
<feature type="signal peptide" evidence="6">
    <location>
        <begin position="1"/>
        <end position="21"/>
    </location>
</feature>
<dbReference type="KEGG" id="nhe:NECHADRAFT_51569"/>
<accession>C7ZF17</accession>
<dbReference type="STRING" id="660122.C7ZF17"/>
<evidence type="ECO:0000256" key="1">
    <source>
        <dbReference type="ARBA" id="ARBA00001974"/>
    </source>
</evidence>
<evidence type="ECO:0000259" key="7">
    <source>
        <dbReference type="PROSITE" id="PS51387"/>
    </source>
</evidence>
<gene>
    <name evidence="8" type="ORF">NECHADRAFT_51569</name>
</gene>
<evidence type="ECO:0000256" key="5">
    <source>
        <dbReference type="ARBA" id="ARBA00023002"/>
    </source>
</evidence>
<evidence type="ECO:0000256" key="2">
    <source>
        <dbReference type="ARBA" id="ARBA00005466"/>
    </source>
</evidence>
<dbReference type="InterPro" id="IPR016169">
    <property type="entry name" value="FAD-bd_PCMH_sub2"/>
</dbReference>
<keyword evidence="4" id="KW-0274">FAD</keyword>
<dbReference type="PROSITE" id="PS51387">
    <property type="entry name" value="FAD_PCMH"/>
    <property type="match status" value="1"/>
</dbReference>
<reference evidence="8 9" key="1">
    <citation type="journal article" date="2009" name="PLoS Genet.">
        <title>The genome of Nectria haematococca: contribution of supernumerary chromosomes to gene expansion.</title>
        <authorList>
            <person name="Coleman J.J."/>
            <person name="Rounsley S.D."/>
            <person name="Rodriguez-Carres M."/>
            <person name="Kuo A."/>
            <person name="Wasmann C.C."/>
            <person name="Grimwood J."/>
            <person name="Schmutz J."/>
            <person name="Taga M."/>
            <person name="White G.J."/>
            <person name="Zhou S."/>
            <person name="Schwartz D.C."/>
            <person name="Freitag M."/>
            <person name="Ma L.J."/>
            <person name="Danchin E.G."/>
            <person name="Henrissat B."/>
            <person name="Coutinho P.M."/>
            <person name="Nelson D.R."/>
            <person name="Straney D."/>
            <person name="Napoli C.A."/>
            <person name="Barker B.M."/>
            <person name="Gribskov M."/>
            <person name="Rep M."/>
            <person name="Kroken S."/>
            <person name="Molnar I."/>
            <person name="Rensing C."/>
            <person name="Kennell J.C."/>
            <person name="Zamora J."/>
            <person name="Farman M.L."/>
            <person name="Selker E.U."/>
            <person name="Salamov A."/>
            <person name="Shapiro H."/>
            <person name="Pangilinan J."/>
            <person name="Lindquist E."/>
            <person name="Lamers C."/>
            <person name="Grigoriev I.V."/>
            <person name="Geiser D.M."/>
            <person name="Covert S.F."/>
            <person name="Temporini E."/>
            <person name="Vanetten H.D."/>
        </authorList>
    </citation>
    <scope>NUCLEOTIDE SEQUENCE [LARGE SCALE GENOMIC DNA]</scope>
    <source>
        <strain evidence="9">ATCC MYA-4622 / CBS 123669 / FGSC 9596 / NRRL 45880 / 77-13-4</strain>
    </source>
</reference>
<dbReference type="OMA" id="GICECVG"/>
<dbReference type="SUPFAM" id="SSF56176">
    <property type="entry name" value="FAD-binding/transporter-associated domain-like"/>
    <property type="match status" value="1"/>
</dbReference>
<organism evidence="8 9">
    <name type="scientific">Fusarium vanettenii (strain ATCC MYA-4622 / CBS 123669 / FGSC 9596 / NRRL 45880 / 77-13-4)</name>
    <name type="common">Fusarium solani subsp. pisi</name>
    <dbReference type="NCBI Taxonomy" id="660122"/>
    <lineage>
        <taxon>Eukaryota</taxon>
        <taxon>Fungi</taxon>
        <taxon>Dikarya</taxon>
        <taxon>Ascomycota</taxon>
        <taxon>Pezizomycotina</taxon>
        <taxon>Sordariomycetes</taxon>
        <taxon>Hypocreomycetidae</taxon>
        <taxon>Hypocreales</taxon>
        <taxon>Nectriaceae</taxon>
        <taxon>Fusarium</taxon>
        <taxon>Fusarium solani species complex</taxon>
        <taxon>Fusarium vanettenii</taxon>
    </lineage>
</organism>
<dbReference type="Gene3D" id="3.40.462.20">
    <property type="match status" value="1"/>
</dbReference>
<dbReference type="VEuPathDB" id="FungiDB:NECHADRAFT_51569"/>
<dbReference type="RefSeq" id="XP_003043243.1">
    <property type="nucleotide sequence ID" value="XM_003043197.1"/>
</dbReference>
<keyword evidence="9" id="KW-1185">Reference proteome</keyword>
<proteinExistence type="inferred from homology"/>
<evidence type="ECO:0000313" key="8">
    <source>
        <dbReference type="EMBL" id="EEU37530.1"/>
    </source>
</evidence>
<evidence type="ECO:0000256" key="3">
    <source>
        <dbReference type="ARBA" id="ARBA00022630"/>
    </source>
</evidence>
<dbReference type="PANTHER" id="PTHR42973">
    <property type="entry name" value="BINDING OXIDOREDUCTASE, PUTATIVE (AFU_ORTHOLOGUE AFUA_1G17690)-RELATED"/>
    <property type="match status" value="1"/>
</dbReference>
<evidence type="ECO:0000313" key="9">
    <source>
        <dbReference type="Proteomes" id="UP000005206"/>
    </source>
</evidence>
<feature type="domain" description="FAD-binding PCMH-type" evidence="7">
    <location>
        <begin position="67"/>
        <end position="238"/>
    </location>
</feature>
<dbReference type="GeneID" id="9665358"/>